<proteinExistence type="predicted"/>
<dbReference type="Proteomes" id="UP001497623">
    <property type="component" value="Unassembled WGS sequence"/>
</dbReference>
<dbReference type="InterPro" id="IPR000998">
    <property type="entry name" value="MAM_dom"/>
</dbReference>
<dbReference type="AlphaFoldDB" id="A0AAV2S1J6"/>
<dbReference type="PANTHER" id="PTHR23282">
    <property type="entry name" value="APICAL ENDOSOMAL GLYCOPROTEIN PRECURSOR"/>
    <property type="match status" value="1"/>
</dbReference>
<feature type="domain" description="MAM" evidence="1">
    <location>
        <begin position="387"/>
        <end position="538"/>
    </location>
</feature>
<name>A0AAV2S1J6_MEGNR</name>
<evidence type="ECO:0000259" key="1">
    <source>
        <dbReference type="PROSITE" id="PS50060"/>
    </source>
</evidence>
<dbReference type="GO" id="GO:0016020">
    <property type="term" value="C:membrane"/>
    <property type="evidence" value="ECO:0007669"/>
    <property type="project" value="InterPro"/>
</dbReference>
<comment type="caution">
    <text evidence="2">The sequence shown here is derived from an EMBL/GenBank/DDBJ whole genome shotgun (WGS) entry which is preliminary data.</text>
</comment>
<dbReference type="PROSITE" id="PS50060">
    <property type="entry name" value="MAM_2"/>
    <property type="match status" value="4"/>
</dbReference>
<feature type="domain" description="MAM" evidence="1">
    <location>
        <begin position="188"/>
        <end position="359"/>
    </location>
</feature>
<organism evidence="2 3">
    <name type="scientific">Meganyctiphanes norvegica</name>
    <name type="common">Northern krill</name>
    <name type="synonym">Thysanopoda norvegica</name>
    <dbReference type="NCBI Taxonomy" id="48144"/>
    <lineage>
        <taxon>Eukaryota</taxon>
        <taxon>Metazoa</taxon>
        <taxon>Ecdysozoa</taxon>
        <taxon>Arthropoda</taxon>
        <taxon>Crustacea</taxon>
        <taxon>Multicrustacea</taxon>
        <taxon>Malacostraca</taxon>
        <taxon>Eumalacostraca</taxon>
        <taxon>Eucarida</taxon>
        <taxon>Euphausiacea</taxon>
        <taxon>Euphausiidae</taxon>
        <taxon>Meganyctiphanes</taxon>
    </lineage>
</organism>
<dbReference type="SMART" id="SM00137">
    <property type="entry name" value="MAM"/>
    <property type="match status" value="3"/>
</dbReference>
<dbReference type="Pfam" id="PF00629">
    <property type="entry name" value="MAM"/>
    <property type="match status" value="4"/>
</dbReference>
<keyword evidence="3" id="KW-1185">Reference proteome</keyword>
<feature type="domain" description="MAM" evidence="1">
    <location>
        <begin position="10"/>
        <end position="186"/>
    </location>
</feature>
<dbReference type="InterPro" id="IPR051560">
    <property type="entry name" value="MAM_domain-containing"/>
</dbReference>
<feature type="domain" description="MAM" evidence="1">
    <location>
        <begin position="549"/>
        <end position="715"/>
    </location>
</feature>
<protein>
    <recommendedName>
        <fullName evidence="1">MAM domain-containing protein</fullName>
    </recommendedName>
</protein>
<accession>A0AAV2S1J6</accession>
<gene>
    <name evidence="2" type="ORF">MNOR_LOCUS31178</name>
</gene>
<dbReference type="EMBL" id="CAXKWB010039680">
    <property type="protein sequence ID" value="CAL4153477.1"/>
    <property type="molecule type" value="Genomic_DNA"/>
</dbReference>
<dbReference type="Gene3D" id="2.60.120.200">
    <property type="match status" value="4"/>
</dbReference>
<feature type="non-terminal residue" evidence="2">
    <location>
        <position position="716"/>
    </location>
</feature>
<dbReference type="CDD" id="cd06263">
    <property type="entry name" value="MAM"/>
    <property type="match status" value="3"/>
</dbReference>
<evidence type="ECO:0000313" key="3">
    <source>
        <dbReference type="Proteomes" id="UP001497623"/>
    </source>
</evidence>
<dbReference type="SUPFAM" id="SSF49899">
    <property type="entry name" value="Concanavalin A-like lectins/glucanases"/>
    <property type="match status" value="4"/>
</dbReference>
<feature type="non-terminal residue" evidence="2">
    <location>
        <position position="1"/>
    </location>
</feature>
<reference evidence="2 3" key="1">
    <citation type="submission" date="2024-05" db="EMBL/GenBank/DDBJ databases">
        <authorList>
            <person name="Wallberg A."/>
        </authorList>
    </citation>
    <scope>NUCLEOTIDE SEQUENCE [LARGE SCALE GENOMIC DNA]</scope>
</reference>
<evidence type="ECO:0000313" key="2">
    <source>
        <dbReference type="EMBL" id="CAL4153477.1"/>
    </source>
</evidence>
<dbReference type="InterPro" id="IPR013320">
    <property type="entry name" value="ConA-like_dom_sf"/>
</dbReference>
<dbReference type="PANTHER" id="PTHR23282:SF101">
    <property type="entry name" value="MAM DOMAIN-CONTAINING PROTEIN"/>
    <property type="match status" value="1"/>
</dbReference>
<sequence>GTEPPGITEWHCDFESDGEDDVWCGLEKIQNGFEIKHGTDAATGTNPATDHTTGTDKGAMLYLSMPSNNNTQRSILRSPEINVPDISVSSCLSVWYTNPSPHAGFIKFKIQNGSAPSDVMGDQILMVDGTFPSLEWQLGIETFLPPASGSFRLQIIGQSPNGKPGSQEESGIALDDVKITDEPCQMPGTCSFQGSTCFWAIGEEENNGQFHWHLHTGSENTTWPKNDHTFQEAAGGYLSAHMKKNYSGPAHTSLESVALYPTPLTGSCFTFWWAKQGGDIATIQVLLKEPSWSSWMVIWSLIGTLTADPSIEGDWHFASVPFNASSVPFKIQIFAIGHKKDAGWIAIDDTDIQEGTCEVIPPSAIVVPVTPSPTTTVNTPTPPLNSWECDFNENVCGLQNVNTSIKWERQNTLNCTDHSEGVWYLSLPKDVDAGSKALAQTRPIQSPENIDARCIVFYYYIYGANTGQISVITKHGDFEPEAIWTQGNPKGASWHKAYIDVTLTTSNFRIQFEGIKGQNKEGEVAIDDIVLKDQQCSSFFPTEKPGVPVACDFEESSLCNYEVEDGKGTFDRVYSNDPNLIFKPPHADHTYNTGYGHYMAAVLTDDRDGKVATLKSPKYDTVQDTSYCIEFWYVHSGTTSRDYLNVYIVNEFDFFPHPDWREESAHVGKWLSANIPVRSNRKSFHMEWEVEQQKRDTVGVITIDDVEVHLKDCKNI</sequence>